<dbReference type="SUPFAM" id="SSF52833">
    <property type="entry name" value="Thioredoxin-like"/>
    <property type="match status" value="1"/>
</dbReference>
<accession>A0ABT6MX95</accession>
<evidence type="ECO:0000256" key="1">
    <source>
        <dbReference type="ARBA" id="ARBA00022729"/>
    </source>
</evidence>
<dbReference type="EMBL" id="JARYGZ010000001">
    <property type="protein sequence ID" value="MDH7637542.1"/>
    <property type="molecule type" value="Genomic_DNA"/>
</dbReference>
<evidence type="ECO:0000256" key="2">
    <source>
        <dbReference type="SAM" id="SignalP"/>
    </source>
</evidence>
<feature type="chain" id="PRO_5047137972" evidence="2">
    <location>
        <begin position="18"/>
        <end position="506"/>
    </location>
</feature>
<feature type="signal peptide" evidence="2">
    <location>
        <begin position="1"/>
        <end position="17"/>
    </location>
</feature>
<organism evidence="4 5">
    <name type="scientific">Sphingomonas oryzagri</name>
    <dbReference type="NCBI Taxonomy" id="3042314"/>
    <lineage>
        <taxon>Bacteria</taxon>
        <taxon>Pseudomonadati</taxon>
        <taxon>Pseudomonadota</taxon>
        <taxon>Alphaproteobacteria</taxon>
        <taxon>Sphingomonadales</taxon>
        <taxon>Sphingomonadaceae</taxon>
        <taxon>Sphingomonas</taxon>
    </lineage>
</organism>
<dbReference type="PANTHER" id="PTHR15337:SF11">
    <property type="entry name" value="THIOREDOXIN DOMAIN-CONTAINING PROTEIN"/>
    <property type="match status" value="1"/>
</dbReference>
<evidence type="ECO:0000259" key="3">
    <source>
        <dbReference type="PROSITE" id="PS51352"/>
    </source>
</evidence>
<keyword evidence="5" id="KW-1185">Reference proteome</keyword>
<reference evidence="4" key="1">
    <citation type="submission" date="2023-04" db="EMBL/GenBank/DDBJ databases">
        <title>Sphingomonas sp. MAHUQ-71 isolated from rice field.</title>
        <authorList>
            <person name="Huq M.A."/>
        </authorList>
    </citation>
    <scope>NUCLEOTIDE SEQUENCE</scope>
    <source>
        <strain evidence="4">MAHUQ-71</strain>
    </source>
</reference>
<dbReference type="Gene3D" id="3.40.30.10">
    <property type="entry name" value="Glutaredoxin"/>
    <property type="match status" value="1"/>
</dbReference>
<proteinExistence type="predicted"/>
<feature type="domain" description="Thioredoxin" evidence="3">
    <location>
        <begin position="26"/>
        <end position="149"/>
    </location>
</feature>
<dbReference type="Pfam" id="PF13899">
    <property type="entry name" value="Thioredoxin_7"/>
    <property type="match status" value="1"/>
</dbReference>
<keyword evidence="1 2" id="KW-0732">Signal</keyword>
<sequence length="506" mass="54429">MRSSVSLMMLGVALAVAGCHKQADQAQPGATETSAKTIAWREGDVDDAFAEAKEKKKPVLLYWGAKWCPPCNLMKQTLFKDPAFIAETANFIPVHLDGDAKDAQLWGEKFGIQGYPTVIILTPDRQEVTRLAGGSTAGQLADVLKVAANRTSSTEDLLKRADDPAKLSADDWRLLASFDWFDDPKHFGDYKKGAAFVAKLAAAAPDPALKRHFALTSLFMAGDGKDVAKLTPDQLAQVRAVLPPILDSYDEVKANRQELSYGTTPLILALPDPAEKQALSAKLVAAMDRMAADTSVPLGDRLSTINPEIALSKAANGGKVSPDVVVKVRDRVAMVSKAATDPSMRQAVMPNAGDALAEVDDKAGAEKLWKAELPKAVAPYYFMVDLAGLKEDEKDYPAAIGWLRQAAEAAQGPATRIQWAIFYSNGVMRMTPNDKAAVEHAATMVIDALGANDAGYAERTQKKADDWAKKLHEWSGKHDGREVLTRLDAKMGAACAKGGCKDVLKA</sequence>
<dbReference type="InterPro" id="IPR036249">
    <property type="entry name" value="Thioredoxin-like_sf"/>
</dbReference>
<name>A0ABT6MX95_9SPHN</name>
<gene>
    <name evidence="4" type="ORF">QGN17_02250</name>
</gene>
<dbReference type="InterPro" id="IPR051099">
    <property type="entry name" value="AGR/TXD"/>
</dbReference>
<dbReference type="PROSITE" id="PS51257">
    <property type="entry name" value="PROKAR_LIPOPROTEIN"/>
    <property type="match status" value="1"/>
</dbReference>
<dbReference type="Proteomes" id="UP001160625">
    <property type="component" value="Unassembled WGS sequence"/>
</dbReference>
<dbReference type="RefSeq" id="WP_281042894.1">
    <property type="nucleotide sequence ID" value="NZ_JARYGZ010000001.1"/>
</dbReference>
<evidence type="ECO:0000313" key="5">
    <source>
        <dbReference type="Proteomes" id="UP001160625"/>
    </source>
</evidence>
<dbReference type="InterPro" id="IPR013766">
    <property type="entry name" value="Thioredoxin_domain"/>
</dbReference>
<comment type="caution">
    <text evidence="4">The sequence shown here is derived from an EMBL/GenBank/DDBJ whole genome shotgun (WGS) entry which is preliminary data.</text>
</comment>
<evidence type="ECO:0000313" key="4">
    <source>
        <dbReference type="EMBL" id="MDH7637542.1"/>
    </source>
</evidence>
<protein>
    <submittedName>
        <fullName evidence="4">Thioredoxin family protein</fullName>
    </submittedName>
</protein>
<dbReference type="PANTHER" id="PTHR15337">
    <property type="entry name" value="ANTERIOR GRADIENT PROTEIN-RELATED"/>
    <property type="match status" value="1"/>
</dbReference>
<dbReference type="PROSITE" id="PS51352">
    <property type="entry name" value="THIOREDOXIN_2"/>
    <property type="match status" value="1"/>
</dbReference>